<organism evidence="2 3">
    <name type="scientific">Alkalispirochaeta americana</name>
    <dbReference type="NCBI Taxonomy" id="159291"/>
    <lineage>
        <taxon>Bacteria</taxon>
        <taxon>Pseudomonadati</taxon>
        <taxon>Spirochaetota</taxon>
        <taxon>Spirochaetia</taxon>
        <taxon>Spirochaetales</taxon>
        <taxon>Spirochaetaceae</taxon>
        <taxon>Alkalispirochaeta</taxon>
    </lineage>
</organism>
<dbReference type="RefSeq" id="WP_076488497.1">
    <property type="nucleotide sequence ID" value="NZ_FTMS01000007.1"/>
</dbReference>
<sequence>MTRTARIHTLAALMVLVFLAGGFFLVALVRNLAIFPLGGELEISPSRGQALLGALVTWGIFCSAAAAYMRTFRRSPSVTVFFVMLFFLFSCLDVTKAGQIMIPATSWRHFSPILSRVTSFGWIAGTLALFTGALCAGGGALQRHGMSLLAVLAVSLGLSWTIPLDSLVLPDNLVYAMGLRLSVDTVMLVVLFLAVVSFFQAALVVRERRPLFTALAAAFLALGRGLLFYRAEISLIIVGAGLTVLGATVFAVENYRDYLLE</sequence>
<protein>
    <submittedName>
        <fullName evidence="2">Uncharacterized protein</fullName>
    </submittedName>
</protein>
<feature type="transmembrane region" description="Helical" evidence="1">
    <location>
        <begin position="181"/>
        <end position="204"/>
    </location>
</feature>
<gene>
    <name evidence="2" type="ORF">SAMN05920897_10764</name>
</gene>
<name>A0A1N6RYF2_9SPIO</name>
<keyword evidence="1" id="KW-0812">Transmembrane</keyword>
<dbReference type="OrthoDB" id="9953196at2"/>
<keyword evidence="3" id="KW-1185">Reference proteome</keyword>
<feature type="transmembrane region" description="Helical" evidence="1">
    <location>
        <begin position="148"/>
        <end position="169"/>
    </location>
</feature>
<evidence type="ECO:0000313" key="2">
    <source>
        <dbReference type="EMBL" id="SIQ33875.1"/>
    </source>
</evidence>
<dbReference type="AlphaFoldDB" id="A0A1N6RYF2"/>
<feature type="transmembrane region" description="Helical" evidence="1">
    <location>
        <begin position="7"/>
        <end position="29"/>
    </location>
</feature>
<reference evidence="3" key="1">
    <citation type="submission" date="2017-01" db="EMBL/GenBank/DDBJ databases">
        <authorList>
            <person name="Varghese N."/>
            <person name="Submissions S."/>
        </authorList>
    </citation>
    <scope>NUCLEOTIDE SEQUENCE [LARGE SCALE GENOMIC DNA]</scope>
    <source>
        <strain evidence="3">ASpG1</strain>
    </source>
</reference>
<accession>A0A1N6RYF2</accession>
<dbReference type="EMBL" id="FTMS01000007">
    <property type="protein sequence ID" value="SIQ33875.1"/>
    <property type="molecule type" value="Genomic_DNA"/>
</dbReference>
<feature type="transmembrane region" description="Helical" evidence="1">
    <location>
        <begin position="49"/>
        <end position="68"/>
    </location>
</feature>
<feature type="transmembrane region" description="Helical" evidence="1">
    <location>
        <begin position="211"/>
        <end position="227"/>
    </location>
</feature>
<feature type="transmembrane region" description="Helical" evidence="1">
    <location>
        <begin position="80"/>
        <end position="102"/>
    </location>
</feature>
<dbReference type="Proteomes" id="UP000186400">
    <property type="component" value="Unassembled WGS sequence"/>
</dbReference>
<evidence type="ECO:0000256" key="1">
    <source>
        <dbReference type="SAM" id="Phobius"/>
    </source>
</evidence>
<keyword evidence="1" id="KW-0472">Membrane</keyword>
<keyword evidence="1" id="KW-1133">Transmembrane helix</keyword>
<proteinExistence type="predicted"/>
<feature type="transmembrane region" description="Helical" evidence="1">
    <location>
        <begin position="122"/>
        <end position="141"/>
    </location>
</feature>
<feature type="transmembrane region" description="Helical" evidence="1">
    <location>
        <begin position="233"/>
        <end position="252"/>
    </location>
</feature>
<evidence type="ECO:0000313" key="3">
    <source>
        <dbReference type="Proteomes" id="UP000186400"/>
    </source>
</evidence>